<evidence type="ECO:0000256" key="4">
    <source>
        <dbReference type="ARBA" id="ARBA00022490"/>
    </source>
</evidence>
<dbReference type="GO" id="GO:0005829">
    <property type="term" value="C:cytosol"/>
    <property type="evidence" value="ECO:0007669"/>
    <property type="project" value="UniProtKB-SubCell"/>
</dbReference>
<evidence type="ECO:0000256" key="9">
    <source>
        <dbReference type="ARBA" id="ARBA00044345"/>
    </source>
</evidence>
<dbReference type="PANTHER" id="PTHR45887:SF1">
    <property type="entry name" value="TRANSLATION INITIATION FACTOR EIF-2B SUBUNIT EPSILON"/>
    <property type="match status" value="1"/>
</dbReference>
<dbReference type="Gene3D" id="3.90.550.10">
    <property type="entry name" value="Spore Coat Polysaccharide Biosynthesis Protein SpsA, Chain A"/>
    <property type="match status" value="1"/>
</dbReference>
<feature type="region of interest" description="Disordered" evidence="11">
    <location>
        <begin position="486"/>
        <end position="531"/>
    </location>
</feature>
<organism evidence="13 14">
    <name type="scientific">Salinomyces thailandicus</name>
    <dbReference type="NCBI Taxonomy" id="706561"/>
    <lineage>
        <taxon>Eukaryota</taxon>
        <taxon>Fungi</taxon>
        <taxon>Dikarya</taxon>
        <taxon>Ascomycota</taxon>
        <taxon>Pezizomycotina</taxon>
        <taxon>Dothideomycetes</taxon>
        <taxon>Dothideomycetidae</taxon>
        <taxon>Mycosphaerellales</taxon>
        <taxon>Teratosphaeriaceae</taxon>
        <taxon>Salinomyces</taxon>
    </lineage>
</organism>
<keyword evidence="4" id="KW-0963">Cytoplasm</keyword>
<dbReference type="InterPro" id="IPR016024">
    <property type="entry name" value="ARM-type_fold"/>
</dbReference>
<dbReference type="PANTHER" id="PTHR45887">
    <property type="entry name" value="TRANSLATION INITIATION FACTOR EIF-2B SUBUNIT EPSILON"/>
    <property type="match status" value="1"/>
</dbReference>
<dbReference type="CDD" id="cd05787">
    <property type="entry name" value="LbH_eIF2B_epsilon"/>
    <property type="match status" value="1"/>
</dbReference>
<dbReference type="CDD" id="cd04197">
    <property type="entry name" value="eIF-2B_epsilon_N"/>
    <property type="match status" value="1"/>
</dbReference>
<dbReference type="Pfam" id="PF02020">
    <property type="entry name" value="W2"/>
    <property type="match status" value="1"/>
</dbReference>
<gene>
    <name evidence="13" type="ORF">B0A50_02581</name>
</gene>
<dbReference type="InterPro" id="IPR029044">
    <property type="entry name" value="Nucleotide-diphossugar_trans"/>
</dbReference>
<comment type="caution">
    <text evidence="13">The sequence shown here is derived from an EMBL/GenBank/DDBJ whole genome shotgun (WGS) entry which is preliminary data.</text>
</comment>
<dbReference type="Pfam" id="PF00483">
    <property type="entry name" value="NTP_transferase"/>
    <property type="match status" value="1"/>
</dbReference>
<dbReference type="GO" id="GO:0005085">
    <property type="term" value="F:guanyl-nucleotide exchange factor activity"/>
    <property type="evidence" value="ECO:0007669"/>
    <property type="project" value="InterPro"/>
</dbReference>
<evidence type="ECO:0000256" key="1">
    <source>
        <dbReference type="ARBA" id="ARBA00004514"/>
    </source>
</evidence>
<dbReference type="GO" id="GO:0031369">
    <property type="term" value="F:translation initiation factor binding"/>
    <property type="evidence" value="ECO:0007669"/>
    <property type="project" value="InterPro"/>
</dbReference>
<dbReference type="GO" id="GO:0003743">
    <property type="term" value="F:translation initiation factor activity"/>
    <property type="evidence" value="ECO:0007669"/>
    <property type="project" value="TreeGrafter"/>
</dbReference>
<dbReference type="EMBL" id="NAJL01000011">
    <property type="protein sequence ID" value="TKA30354.1"/>
    <property type="molecule type" value="Genomic_DNA"/>
</dbReference>
<reference evidence="13 14" key="1">
    <citation type="submission" date="2017-03" db="EMBL/GenBank/DDBJ databases">
        <title>Genomes of endolithic fungi from Antarctica.</title>
        <authorList>
            <person name="Coleine C."/>
            <person name="Masonjones S."/>
            <person name="Stajich J.E."/>
        </authorList>
    </citation>
    <scope>NUCLEOTIDE SEQUENCE [LARGE SCALE GENOMIC DNA]</scope>
    <source>
        <strain evidence="13 14">CCFEE 6315</strain>
    </source>
</reference>
<dbReference type="Gene3D" id="1.25.40.180">
    <property type="match status" value="1"/>
</dbReference>
<dbReference type="OrthoDB" id="424572at2759"/>
<evidence type="ECO:0000256" key="8">
    <source>
        <dbReference type="ARBA" id="ARBA00044144"/>
    </source>
</evidence>
<protein>
    <recommendedName>
        <fullName evidence="3">Mannose-1-phosphate guanyltransferase</fullName>
    </recommendedName>
    <alternativeName>
        <fullName evidence="7">GDP-mannose pyrophosphorylase</fullName>
    </alternativeName>
    <alternativeName>
        <fullName evidence="6">GTP-mannose-1-phosphate guanylyltransferase</fullName>
    </alternativeName>
    <alternativeName>
        <fullName evidence="8">Translation initiation factor eIF2B subunit epsilon</fullName>
    </alternativeName>
    <alternativeName>
        <fullName evidence="9">eIF2B GDP-GTP exchange factor subunit epsilon</fullName>
    </alternativeName>
</protein>
<dbReference type="Pfam" id="PF25084">
    <property type="entry name" value="LbH_EIF2B"/>
    <property type="match status" value="1"/>
</dbReference>
<dbReference type="InterPro" id="IPR056764">
    <property type="entry name" value="LbH_EIF2B3/5"/>
</dbReference>
<dbReference type="InterPro" id="IPR051956">
    <property type="entry name" value="eIF2B_epsilon"/>
</dbReference>
<dbReference type="Proteomes" id="UP000308549">
    <property type="component" value="Unassembled WGS sequence"/>
</dbReference>
<evidence type="ECO:0000256" key="5">
    <source>
        <dbReference type="ARBA" id="ARBA00022540"/>
    </source>
</evidence>
<evidence type="ECO:0000256" key="7">
    <source>
        <dbReference type="ARBA" id="ARBA00031190"/>
    </source>
</evidence>
<comment type="similarity">
    <text evidence="2">Belongs to the eIF-2B gamma/epsilon subunits family.</text>
</comment>
<dbReference type="InterPro" id="IPR044123">
    <property type="entry name" value="W2_eIF2B_epsilon"/>
</dbReference>
<feature type="domain" description="W2" evidence="12">
    <location>
        <begin position="527"/>
        <end position="699"/>
    </location>
</feature>
<dbReference type="InterPro" id="IPR035543">
    <property type="entry name" value="eIF-2B_epsilon_N"/>
</dbReference>
<dbReference type="FunFam" id="3.90.550.10:FF:000066">
    <property type="entry name" value="Translation initiation factor eIF-2B subunit epsilon"/>
    <property type="match status" value="1"/>
</dbReference>
<dbReference type="SUPFAM" id="SSF53448">
    <property type="entry name" value="Nucleotide-diphospho-sugar transferases"/>
    <property type="match status" value="1"/>
</dbReference>
<feature type="compositionally biased region" description="Acidic residues" evidence="11">
    <location>
        <begin position="486"/>
        <end position="501"/>
    </location>
</feature>
<evidence type="ECO:0000259" key="12">
    <source>
        <dbReference type="PROSITE" id="PS51363"/>
    </source>
</evidence>
<comment type="subcellular location">
    <subcellularLocation>
        <location evidence="1">Cytoplasm</location>
        <location evidence="1">Cytosol</location>
    </subcellularLocation>
</comment>
<keyword evidence="5" id="KW-0648">Protein biosynthesis</keyword>
<dbReference type="Gene3D" id="2.160.10.10">
    <property type="entry name" value="Hexapeptide repeat proteins"/>
    <property type="match status" value="2"/>
</dbReference>
<comment type="subunit">
    <text evidence="10">Component of the translation initiation factor 2B (eIF2B) complex which is a heterodecamer of two sets of five different subunits: alpha, beta, gamma, delta and epsilon. Subunits alpha, beta and delta comprise a regulatory subcomplex and subunits epsilon and gamma comprise a catalytic subcomplex. Within the complex, the hexameric regulatory complex resides at the center, with the two heterodimeric catalytic subcomplexes bound on opposite sides.</text>
</comment>
<dbReference type="InterPro" id="IPR005835">
    <property type="entry name" value="NTP_transferase_dom"/>
</dbReference>
<evidence type="ECO:0000256" key="3">
    <source>
        <dbReference type="ARBA" id="ARBA00018601"/>
    </source>
</evidence>
<evidence type="ECO:0000313" key="14">
    <source>
        <dbReference type="Proteomes" id="UP000308549"/>
    </source>
</evidence>
<dbReference type="GO" id="GO:0005851">
    <property type="term" value="C:eukaryotic translation initiation factor 2B complex"/>
    <property type="evidence" value="ECO:0007669"/>
    <property type="project" value="TreeGrafter"/>
</dbReference>
<dbReference type="InterPro" id="IPR003307">
    <property type="entry name" value="W2_domain"/>
</dbReference>
<dbReference type="CDD" id="cd11558">
    <property type="entry name" value="W2_eIF2B_epsilon"/>
    <property type="match status" value="1"/>
</dbReference>
<evidence type="ECO:0000313" key="13">
    <source>
        <dbReference type="EMBL" id="TKA30354.1"/>
    </source>
</evidence>
<dbReference type="PROSITE" id="PS51363">
    <property type="entry name" value="W2"/>
    <property type="match status" value="1"/>
</dbReference>
<dbReference type="AlphaFoldDB" id="A0A4U0U5X2"/>
<keyword evidence="14" id="KW-1185">Reference proteome</keyword>
<keyword evidence="5" id="KW-0396">Initiation factor</keyword>
<sequence>MAPKGKKGANAAKPKQGEEEPEEPLQAVILADCYETRFNPFTLEKPRCLLTLANMPLIEYTCEMLAGSGVEQVFLYSGNHSDQVEQYLQQSRWMRDTSPFSLEIIRSTSRSVGDAMRDLDQKQLIKGDFICVYGDVVANVQLEAALTAHKARREKNKKAIMTMVLREAGDSHRTNSQHTRPCFVIDPHTQACVHYEQMKPRKSPRLEISDEVLKDHPEMEIRSDLIDCGIDICTPEVLAQWSDNFDWQMPRRGFVHGVLKDFETFQLTIHTHVLTDGYAARVRNLQTYDAISKDVVSRWSYPYCPDTNFLPDHSYKMKRGFVYKEDGVVLARSSVIGRKTVLGEATSIGDDSVVLNSVVGRRCVIGKRVKIEGAYIWDDARIGDDTVIDTAIVGNDASVGSKCSVQKGALISYGVRIADGTTVRENTRVSQLKRKRGYEEDEVVRGNTDPKVVGEGGDGFRLEFDEDEEDVFETLVAGVQDLAVDEDDSVSEFSDEEDEDEEVHHHRKTSRTESFTSIGSEESGEARQSAADFHHEAANSLFDSLQKGQDPDTIQLELKALTLATNAEGKQIRRAVAVAFSKRMAKFVETGKSAKEAASSTVSPNRLLIERCVDAASVEEQVEFLLFLQTDLVHRPQGSKLLLFASFELANNDLADADGFQGWWEAAQSSATEELKKVKVETKQVVDFLQDQDESSEEEDDEEDED</sequence>
<accession>A0A4U0U5X2</accession>
<dbReference type="SUPFAM" id="SSF48371">
    <property type="entry name" value="ARM repeat"/>
    <property type="match status" value="1"/>
</dbReference>
<evidence type="ECO:0000256" key="6">
    <source>
        <dbReference type="ARBA" id="ARBA00030179"/>
    </source>
</evidence>
<name>A0A4U0U5X2_9PEZI</name>
<evidence type="ECO:0000256" key="10">
    <source>
        <dbReference type="ARBA" id="ARBA00046432"/>
    </source>
</evidence>
<proteinExistence type="inferred from homology"/>
<evidence type="ECO:0000256" key="2">
    <source>
        <dbReference type="ARBA" id="ARBA00007878"/>
    </source>
</evidence>
<evidence type="ECO:0000256" key="11">
    <source>
        <dbReference type="SAM" id="MobiDB-lite"/>
    </source>
</evidence>
<feature type="region of interest" description="Disordered" evidence="11">
    <location>
        <begin position="1"/>
        <end position="24"/>
    </location>
</feature>